<sequence>MAKLKFLKVKKKHKQIFFLKLTKKKKTTKFNNSLFLGNYISNIKIYIFLYLRIIFYSKLGVNNSKQFTLISLFYLKNFLNKNIKK</sequence>
<dbReference type="GeneID" id="26381778"/>
<accession>A0A0K0NU26</accession>
<reference evidence="3" key="2">
    <citation type="submission" date="2016-05" db="EMBL/GenBank/DDBJ databases">
        <title>Comparative sequence analysis of Cyclospora cayetanensis apicoplast genomes originating from diverse geographical regions.</title>
        <authorList>
            <person name="Gopinath G.R."/>
            <person name="Cinar H.N."/>
            <person name="Murphy H.R."/>
            <person name="Qvarnstrom Y."/>
            <person name="Wei-Pridgeon Y."/>
            <person name="Li W."/>
            <person name="Nascimento F."/>
            <person name="Arrowood M.J."/>
            <person name="Jang A."/>
            <person name="Kim E."/>
            <person name="Kim R."/>
            <person name="da Silva A."/>
            <person name="DaSilva A."/>
        </authorList>
    </citation>
    <scope>NUCLEOTIDE SEQUENCE</scope>
    <source>
        <strain evidence="3">Indonesia-1</strain>
    </source>
</reference>
<feature type="transmembrane region" description="Helical" evidence="1">
    <location>
        <begin position="33"/>
        <end position="55"/>
    </location>
</feature>
<dbReference type="AlphaFoldDB" id="A0A0K0NU26"/>
<keyword evidence="1" id="KW-1133">Transmembrane helix</keyword>
<dbReference type="RefSeq" id="YP_009186575.1">
    <property type="nucleotide sequence ID" value="NC_028632.1"/>
</dbReference>
<reference evidence="2" key="1">
    <citation type="journal article" date="2015" name="Parasit. Vectors">
        <title>Genetic similarities between Cyclospora cayetanensis and cecum-infecting avian Eimeria spp. in apicoplast and mitochondrial genomes.</title>
        <authorList>
            <person name="Tang K."/>
            <person name="Guo Y."/>
            <person name="Zhang L."/>
            <person name="Rowe L.A."/>
            <person name="Roellig D.M."/>
            <person name="Frace M.A."/>
            <person name="Li N."/>
            <person name="Liu S."/>
            <person name="Feng Y."/>
            <person name="Xiao L."/>
        </authorList>
    </citation>
    <scope>NUCLEOTIDE SEQUENCE</scope>
    <source>
        <strain evidence="2">CHN_HEN01</strain>
    </source>
</reference>
<gene>
    <name evidence="2" type="primary">ORF-C</name>
</gene>
<name>A0A0K0NU26_9EIME</name>
<dbReference type="EMBL" id="KP866208">
    <property type="protein sequence ID" value="AKO71996.1"/>
    <property type="molecule type" value="Genomic_DNA"/>
</dbReference>
<evidence type="ECO:0000313" key="2">
    <source>
        <dbReference type="EMBL" id="AKO71996.1"/>
    </source>
</evidence>
<keyword evidence="1" id="KW-0472">Membrane</keyword>
<protein>
    <submittedName>
        <fullName evidence="2">ORF-C</fullName>
    </submittedName>
</protein>
<evidence type="ECO:0000313" key="3">
    <source>
        <dbReference type="EMBL" id="ANN13283.1"/>
    </source>
</evidence>
<organism evidence="2">
    <name type="scientific">Cyclospora cayetanensis</name>
    <dbReference type="NCBI Taxonomy" id="88456"/>
    <lineage>
        <taxon>Eukaryota</taxon>
        <taxon>Sar</taxon>
        <taxon>Alveolata</taxon>
        <taxon>Apicomplexa</taxon>
        <taxon>Conoidasida</taxon>
        <taxon>Coccidia</taxon>
        <taxon>Eucoccidiorida</taxon>
        <taxon>Eimeriorina</taxon>
        <taxon>Eimeriidae</taxon>
        <taxon>Cyclospora</taxon>
    </lineage>
</organism>
<keyword evidence="1" id="KW-0812">Transmembrane</keyword>
<dbReference type="EMBL" id="KX273379">
    <property type="protein sequence ID" value="ANN13283.1"/>
    <property type="molecule type" value="Genomic_DNA"/>
</dbReference>
<evidence type="ECO:0000256" key="1">
    <source>
        <dbReference type="SAM" id="Phobius"/>
    </source>
</evidence>
<proteinExistence type="predicted"/>